<organism evidence="1">
    <name type="scientific">Barrientosiimonas endolithica</name>
    <dbReference type="NCBI Taxonomy" id="1535208"/>
    <lineage>
        <taxon>Bacteria</taxon>
        <taxon>Bacillati</taxon>
        <taxon>Actinomycetota</taxon>
        <taxon>Actinomycetes</taxon>
        <taxon>Micrococcales</taxon>
        <taxon>Dermacoccaceae</taxon>
        <taxon>Barrientosiimonas</taxon>
    </lineage>
</organism>
<name>A0ABN6YRR9_9MICO</name>
<accession>A0ABN6YRR9</accession>
<dbReference type="RefSeq" id="WP_289231685.1">
    <property type="nucleotide sequence ID" value="NZ_AP027735.1"/>
</dbReference>
<reference evidence="1" key="1">
    <citation type="journal article" date="2014" name="Int. J. Syst. Evol. Microbiol.">
        <title>Complete genome of a new Firmicutes species belonging to the dominant human colonic microbiota ('Ruminococcus bicirculans') reveals two chromosomes and a selective capacity to utilize plant glucans.</title>
        <authorList>
            <consortium name="NISC Comparative Sequencing Program"/>
            <person name="Wegmann U."/>
            <person name="Louis P."/>
            <person name="Goesmann A."/>
            <person name="Henrissat B."/>
            <person name="Duncan S.H."/>
            <person name="Flint H.J."/>
        </authorList>
    </citation>
    <scope>NUCLEOTIDE SEQUENCE</scope>
    <source>
        <strain evidence="1">NBRC 110608</strain>
    </source>
</reference>
<gene>
    <name evidence="1" type="ORF">GCM10025872_34830</name>
</gene>
<proteinExistence type="predicted"/>
<sequence>MAQRHLISLDALERIFGRVLSQWRQQGVVWFSATDGDLYRVERERAFRHILIEDLQGVEDELGDLVDVIDALDTHDRFEDLYAPASSALLFEIADFFSGVAAGHVLLVNESDGP</sequence>
<dbReference type="EMBL" id="AP027735">
    <property type="protein sequence ID" value="BDZ59826.1"/>
    <property type="molecule type" value="Genomic_DNA"/>
</dbReference>
<evidence type="ECO:0000313" key="1">
    <source>
        <dbReference type="EMBL" id="BDZ59826.1"/>
    </source>
</evidence>
<protein>
    <recommendedName>
        <fullName evidence="2">Colicin D immunity protein domain-containing protein</fullName>
    </recommendedName>
</protein>
<reference evidence="1" key="2">
    <citation type="submission" date="2023-02" db="EMBL/GenBank/DDBJ databases">
        <authorList>
            <person name="Sun Q."/>
            <person name="Mori K."/>
        </authorList>
    </citation>
    <scope>NUCLEOTIDE SEQUENCE</scope>
    <source>
        <strain evidence="1">NBRC 110608</strain>
    </source>
</reference>
<evidence type="ECO:0008006" key="2">
    <source>
        <dbReference type="Google" id="ProtNLM"/>
    </source>
</evidence>